<evidence type="ECO:0008006" key="4">
    <source>
        <dbReference type="Google" id="ProtNLM"/>
    </source>
</evidence>
<evidence type="ECO:0000313" key="2">
    <source>
        <dbReference type="EMBL" id="MDT0683774.1"/>
    </source>
</evidence>
<protein>
    <recommendedName>
        <fullName evidence="4">Secreted protein</fullName>
    </recommendedName>
</protein>
<proteinExistence type="predicted"/>
<organism evidence="2 3">
    <name type="scientific">Tropicimonas omnivorans</name>
    <dbReference type="NCBI Taxonomy" id="3075590"/>
    <lineage>
        <taxon>Bacteria</taxon>
        <taxon>Pseudomonadati</taxon>
        <taxon>Pseudomonadota</taxon>
        <taxon>Alphaproteobacteria</taxon>
        <taxon>Rhodobacterales</taxon>
        <taxon>Roseobacteraceae</taxon>
        <taxon>Tropicimonas</taxon>
    </lineage>
</organism>
<keyword evidence="1" id="KW-0732">Signal</keyword>
<accession>A0ABU3DJR1</accession>
<evidence type="ECO:0000256" key="1">
    <source>
        <dbReference type="SAM" id="SignalP"/>
    </source>
</evidence>
<reference evidence="2 3" key="1">
    <citation type="submission" date="2023-09" db="EMBL/GenBank/DDBJ databases">
        <authorList>
            <person name="Rey-Velasco X."/>
        </authorList>
    </citation>
    <scope>NUCLEOTIDE SEQUENCE [LARGE SCALE GENOMIC DNA]</scope>
    <source>
        <strain evidence="2 3">F158</strain>
    </source>
</reference>
<dbReference type="Proteomes" id="UP001265259">
    <property type="component" value="Unassembled WGS sequence"/>
</dbReference>
<dbReference type="RefSeq" id="WP_311692634.1">
    <property type="nucleotide sequence ID" value="NZ_JAVRHL010000003.1"/>
</dbReference>
<evidence type="ECO:0000313" key="3">
    <source>
        <dbReference type="Proteomes" id="UP001265259"/>
    </source>
</evidence>
<name>A0ABU3DJR1_9RHOB</name>
<feature type="signal peptide" evidence="1">
    <location>
        <begin position="1"/>
        <end position="30"/>
    </location>
</feature>
<keyword evidence="3" id="KW-1185">Reference proteome</keyword>
<gene>
    <name evidence="2" type="ORF">RM543_13865</name>
</gene>
<sequence length="177" mass="19273">MAPVTSHIPRRGGLLAAALVSAALITPAFAQVVDGAPGIVCTTTACANSPPEAGEILRDHQSRSDATQQILDRSRERVLQSGPAQNDIRPGPLTFDSIHVGDQLPSTRYTILDGLERRGLRAPDDGRVWAEYQGQTILIERNSGRVMRLLEEAEQELPTCRCERDRLDPEPCPCAQP</sequence>
<feature type="chain" id="PRO_5045371606" description="Secreted protein" evidence="1">
    <location>
        <begin position="31"/>
        <end position="177"/>
    </location>
</feature>
<dbReference type="EMBL" id="JAVRHL010000003">
    <property type="protein sequence ID" value="MDT0683774.1"/>
    <property type="molecule type" value="Genomic_DNA"/>
</dbReference>
<comment type="caution">
    <text evidence="2">The sequence shown here is derived from an EMBL/GenBank/DDBJ whole genome shotgun (WGS) entry which is preliminary data.</text>
</comment>
<dbReference type="Gene3D" id="3.10.450.160">
    <property type="entry name" value="inner membrane protein cigr"/>
    <property type="match status" value="1"/>
</dbReference>